<organism evidence="2 3">
    <name type="scientific">Domibacillus aminovorans</name>
    <dbReference type="NCBI Taxonomy" id="29332"/>
    <lineage>
        <taxon>Bacteria</taxon>
        <taxon>Bacillati</taxon>
        <taxon>Bacillota</taxon>
        <taxon>Bacilli</taxon>
        <taxon>Bacillales</taxon>
        <taxon>Bacillaceae</taxon>
        <taxon>Domibacillus</taxon>
    </lineage>
</organism>
<feature type="transmembrane region" description="Helical" evidence="1">
    <location>
        <begin position="21"/>
        <end position="40"/>
    </location>
</feature>
<evidence type="ECO:0000313" key="2">
    <source>
        <dbReference type="EMBL" id="OAH59574.1"/>
    </source>
</evidence>
<dbReference type="Proteomes" id="UP000077271">
    <property type="component" value="Unassembled WGS sequence"/>
</dbReference>
<keyword evidence="1" id="KW-1133">Transmembrane helix</keyword>
<protein>
    <submittedName>
        <fullName evidence="2">Uncharacterized protein</fullName>
    </submittedName>
</protein>
<keyword evidence="1" id="KW-0472">Membrane</keyword>
<dbReference type="AlphaFoldDB" id="A0A177L2E8"/>
<reference evidence="2 3" key="1">
    <citation type="submission" date="2016-01" db="EMBL/GenBank/DDBJ databases">
        <title>Investigation of taxonomic status of Bacillus aminovorans.</title>
        <authorList>
            <person name="Verma A."/>
            <person name="Pal Y."/>
            <person name="Krishnamurthi S."/>
        </authorList>
    </citation>
    <scope>NUCLEOTIDE SEQUENCE [LARGE SCALE GENOMIC DNA]</scope>
    <source>
        <strain evidence="2 3">DSM 4337</strain>
    </source>
</reference>
<accession>A0A177L2E8</accession>
<proteinExistence type="predicted"/>
<gene>
    <name evidence="2" type="ORF">AWH48_00255</name>
</gene>
<keyword evidence="1" id="KW-0812">Transmembrane</keyword>
<evidence type="ECO:0000313" key="3">
    <source>
        <dbReference type="Proteomes" id="UP000077271"/>
    </source>
</evidence>
<evidence type="ECO:0000256" key="1">
    <source>
        <dbReference type="SAM" id="Phobius"/>
    </source>
</evidence>
<dbReference type="EMBL" id="LQWZ01000001">
    <property type="protein sequence ID" value="OAH59574.1"/>
    <property type="molecule type" value="Genomic_DNA"/>
</dbReference>
<sequence length="90" mass="10847">MERKNVYFSIGWFRALSYKKGTACYFLILIFVHHAQQFFFKAKILSKNTQLLHIMKGCMLHVYHKLFEYLKFNFGKRLKNSRLNSEMSCI</sequence>
<name>A0A177L2E8_9BACI</name>
<comment type="caution">
    <text evidence="2">The sequence shown here is derived from an EMBL/GenBank/DDBJ whole genome shotgun (WGS) entry which is preliminary data.</text>
</comment>